<dbReference type="InterPro" id="IPR024087">
    <property type="entry name" value="Creatininase-like_sf"/>
</dbReference>
<evidence type="ECO:0000313" key="6">
    <source>
        <dbReference type="EMBL" id="RZS64652.1"/>
    </source>
</evidence>
<gene>
    <name evidence="6" type="ORF">EV187_3039</name>
</gene>
<protein>
    <submittedName>
        <fullName evidence="6">Creatinine amidohydrolase</fullName>
    </submittedName>
</protein>
<dbReference type="EMBL" id="SGWY01000003">
    <property type="protein sequence ID" value="RZS64652.1"/>
    <property type="molecule type" value="Genomic_DNA"/>
</dbReference>
<evidence type="ECO:0000256" key="1">
    <source>
        <dbReference type="ARBA" id="ARBA00001947"/>
    </source>
</evidence>
<dbReference type="Pfam" id="PF02633">
    <property type="entry name" value="Creatininase"/>
    <property type="match status" value="1"/>
</dbReference>
<dbReference type="RefSeq" id="WP_130353861.1">
    <property type="nucleotide sequence ID" value="NZ_SGWY01000003.1"/>
</dbReference>
<evidence type="ECO:0000256" key="4">
    <source>
        <dbReference type="ARBA" id="ARBA00022833"/>
    </source>
</evidence>
<dbReference type="OrthoDB" id="9801445at2"/>
<dbReference type="GO" id="GO:0046872">
    <property type="term" value="F:metal ion binding"/>
    <property type="evidence" value="ECO:0007669"/>
    <property type="project" value="UniProtKB-KW"/>
</dbReference>
<reference evidence="6 7" key="1">
    <citation type="submission" date="2019-02" db="EMBL/GenBank/DDBJ databases">
        <title>Genomic Encyclopedia of Type Strains, Phase IV (KMG-IV): sequencing the most valuable type-strain genomes for metagenomic binning, comparative biology and taxonomic classification.</title>
        <authorList>
            <person name="Goeker M."/>
        </authorList>
    </citation>
    <scope>NUCLEOTIDE SEQUENCE [LARGE SCALE GENOMIC DNA]</scope>
    <source>
        <strain evidence="6 7">DSM 43045</strain>
    </source>
</reference>
<dbReference type="PANTHER" id="PTHR35005">
    <property type="entry name" value="3-DEHYDRO-SCYLLO-INOSOSE HYDROLASE"/>
    <property type="match status" value="1"/>
</dbReference>
<evidence type="ECO:0000256" key="5">
    <source>
        <dbReference type="ARBA" id="ARBA00024029"/>
    </source>
</evidence>
<dbReference type="Proteomes" id="UP000293289">
    <property type="component" value="Unassembled WGS sequence"/>
</dbReference>
<dbReference type="GO" id="GO:0016811">
    <property type="term" value="F:hydrolase activity, acting on carbon-nitrogen (but not peptide) bonds, in linear amides"/>
    <property type="evidence" value="ECO:0007669"/>
    <property type="project" value="TreeGrafter"/>
</dbReference>
<dbReference type="NCBIfam" id="TIGR03964">
    <property type="entry name" value="mycofact_creat"/>
    <property type="match status" value="1"/>
</dbReference>
<dbReference type="AlphaFoldDB" id="A0A4Q7MD56"/>
<evidence type="ECO:0000313" key="7">
    <source>
        <dbReference type="Proteomes" id="UP000293289"/>
    </source>
</evidence>
<accession>A0A4Q7MD56</accession>
<keyword evidence="7" id="KW-1185">Reference proteome</keyword>
<keyword evidence="2" id="KW-0479">Metal-binding</keyword>
<dbReference type="SUPFAM" id="SSF102215">
    <property type="entry name" value="Creatininase"/>
    <property type="match status" value="1"/>
</dbReference>
<organism evidence="6 7">
    <name type="scientific">Agromyces ramosus</name>
    <dbReference type="NCBI Taxonomy" id="33879"/>
    <lineage>
        <taxon>Bacteria</taxon>
        <taxon>Bacillati</taxon>
        <taxon>Actinomycetota</taxon>
        <taxon>Actinomycetes</taxon>
        <taxon>Micrococcales</taxon>
        <taxon>Microbacteriaceae</taxon>
        <taxon>Agromyces</taxon>
    </lineage>
</organism>
<dbReference type="PANTHER" id="PTHR35005:SF1">
    <property type="entry name" value="2-AMINO-5-FORMYLAMINO-6-RIBOSYLAMINOPYRIMIDIN-4(3H)-ONE 5'-MONOPHOSPHATE DEFORMYLASE"/>
    <property type="match status" value="1"/>
</dbReference>
<dbReference type="Gene3D" id="3.40.50.10310">
    <property type="entry name" value="Creatininase"/>
    <property type="match status" value="1"/>
</dbReference>
<evidence type="ECO:0000256" key="2">
    <source>
        <dbReference type="ARBA" id="ARBA00022723"/>
    </source>
</evidence>
<proteinExistence type="inferred from homology"/>
<comment type="cofactor">
    <cofactor evidence="1">
        <name>Zn(2+)</name>
        <dbReference type="ChEBI" id="CHEBI:29105"/>
    </cofactor>
</comment>
<dbReference type="InterPro" id="IPR003785">
    <property type="entry name" value="Creatininase/forma_Hydrolase"/>
</dbReference>
<dbReference type="InterPro" id="IPR023871">
    <property type="entry name" value="MftE"/>
</dbReference>
<name>A0A4Q7MD56_9MICO</name>
<keyword evidence="4" id="KW-0862">Zinc</keyword>
<comment type="caution">
    <text evidence="6">The sequence shown here is derived from an EMBL/GenBank/DDBJ whole genome shotgun (WGS) entry which is preliminary data.</text>
</comment>
<sequence>MIGPGEPRLVDRPWPDVGRPTVLVPVGSTEQHGPHLPLDTDTVVASAVAEALAVRLRAEGVDAVVTPAIAFGASGEHQGFPGTISVGTQALTFLLLEFGRSACEWADRVVFVNGHGGNVEALATAVPVLIDEERPASWLPCVPGARALGDDVPVDAHAGRSETSILQRLEPDRVRVDRLEAGDPRPVVELMPLLRDAGVGGVAPNGVLGDPRAASPAEGSALLESIIAEAWLRLRSGRVDARGCGTHGDGEPDPTTGAIS</sequence>
<evidence type="ECO:0000256" key="3">
    <source>
        <dbReference type="ARBA" id="ARBA00022801"/>
    </source>
</evidence>
<keyword evidence="3 6" id="KW-0378">Hydrolase</keyword>
<comment type="similarity">
    <text evidence="5">Belongs to the creatininase superfamily.</text>
</comment>
<dbReference type="GO" id="GO:0009231">
    <property type="term" value="P:riboflavin biosynthetic process"/>
    <property type="evidence" value="ECO:0007669"/>
    <property type="project" value="TreeGrafter"/>
</dbReference>